<accession>A0A7C9J630</accession>
<protein>
    <submittedName>
        <fullName evidence="2">Deaminase</fullName>
    </submittedName>
</protein>
<proteinExistence type="predicted"/>
<feature type="domain" description="Bacterial bifunctional deaminase-reductase C-terminal" evidence="1">
    <location>
        <begin position="7"/>
        <end position="182"/>
    </location>
</feature>
<comment type="caution">
    <text evidence="2">The sequence shown here is derived from an EMBL/GenBank/DDBJ whole genome shotgun (WGS) entry which is preliminary data.</text>
</comment>
<name>A0A7C9J630_9ACTN</name>
<evidence type="ECO:0000313" key="3">
    <source>
        <dbReference type="Proteomes" id="UP000479526"/>
    </source>
</evidence>
<sequence length="198" mass="22147">MGRFVYAMQVSLDLRIEQVPGDDGAGEWLRLHEELHRACNTLTRELALLVHGRVYYEVMEEYWPQAPQDPSLPDYMREYGEIWTAKPKVLVSRTRNGAAHNTRIFGGDDAIERLAALRAETDGGIGVGGAALATQLLRAGLLDELVLFTHPTILGFGRPLFDDYDRPIDLALLERRSFEQGVTMHHYAVVDGKEAGPC</sequence>
<dbReference type="InterPro" id="IPR024072">
    <property type="entry name" value="DHFR-like_dom_sf"/>
</dbReference>
<dbReference type="SUPFAM" id="SSF53597">
    <property type="entry name" value="Dihydrofolate reductase-like"/>
    <property type="match status" value="1"/>
</dbReference>
<keyword evidence="3" id="KW-1185">Reference proteome</keyword>
<evidence type="ECO:0000259" key="1">
    <source>
        <dbReference type="Pfam" id="PF01872"/>
    </source>
</evidence>
<organism evidence="2 3">
    <name type="scientific">Herbidospora solisilvae</name>
    <dbReference type="NCBI Taxonomy" id="2696284"/>
    <lineage>
        <taxon>Bacteria</taxon>
        <taxon>Bacillati</taxon>
        <taxon>Actinomycetota</taxon>
        <taxon>Actinomycetes</taxon>
        <taxon>Streptosporangiales</taxon>
        <taxon>Streptosporangiaceae</taxon>
        <taxon>Herbidospora</taxon>
    </lineage>
</organism>
<dbReference type="EMBL" id="WXEW01000009">
    <property type="protein sequence ID" value="NAS25682.1"/>
    <property type="molecule type" value="Genomic_DNA"/>
</dbReference>
<dbReference type="GO" id="GO:0009231">
    <property type="term" value="P:riboflavin biosynthetic process"/>
    <property type="evidence" value="ECO:0007669"/>
    <property type="project" value="InterPro"/>
</dbReference>
<dbReference type="RefSeq" id="WP_161482728.1">
    <property type="nucleotide sequence ID" value="NZ_WXEW01000009.1"/>
</dbReference>
<reference evidence="2 3" key="1">
    <citation type="submission" date="2020-01" db="EMBL/GenBank/DDBJ databases">
        <title>Herbidospora sp. NEAU-GS84 nov., a novel actinomycete isolated from soil.</title>
        <authorList>
            <person name="Han L."/>
        </authorList>
    </citation>
    <scope>NUCLEOTIDE SEQUENCE [LARGE SCALE GENOMIC DNA]</scope>
    <source>
        <strain evidence="2 3">NEAU-GS84</strain>
    </source>
</reference>
<dbReference type="Pfam" id="PF01872">
    <property type="entry name" value="RibD_C"/>
    <property type="match status" value="1"/>
</dbReference>
<dbReference type="AlphaFoldDB" id="A0A7C9J630"/>
<dbReference type="InterPro" id="IPR002734">
    <property type="entry name" value="RibDG_C"/>
</dbReference>
<dbReference type="Gene3D" id="3.40.430.10">
    <property type="entry name" value="Dihydrofolate Reductase, subunit A"/>
    <property type="match status" value="1"/>
</dbReference>
<dbReference type="Proteomes" id="UP000479526">
    <property type="component" value="Unassembled WGS sequence"/>
</dbReference>
<dbReference type="GO" id="GO:0008703">
    <property type="term" value="F:5-amino-6-(5-phosphoribosylamino)uracil reductase activity"/>
    <property type="evidence" value="ECO:0007669"/>
    <property type="project" value="InterPro"/>
</dbReference>
<gene>
    <name evidence="2" type="ORF">GT755_28850</name>
</gene>
<evidence type="ECO:0000313" key="2">
    <source>
        <dbReference type="EMBL" id="NAS25682.1"/>
    </source>
</evidence>